<keyword evidence="3" id="KW-1185">Reference proteome</keyword>
<name>A0A812PX07_9DINO</name>
<sequence length="263" mass="28666">MRVSMKFQSLSEAQCPRRDGQRLTMLGDRMEAAGTMMDGIKTAVARVRVSTTPGTHSNRTVRIRTGGINMMTVRVVRGVDKIAVVGVAAGVNKTTIVETVGVMMARTRVSITTGRAAGGIVLMTVSVEGMDMITEEGRAVAGLRVITDMDRGRIVAGLTGMPGMDMIMDRVRTSLGLKVVQSVQSGGECPVLFLVPRGTPKDQDQRWQQQQQPGREWPGHAASRIRSHSATRLPYTRAPASVDDVIEVLLLDYFDRVQQIKCK</sequence>
<comment type="caution">
    <text evidence="2">The sequence shown here is derived from an EMBL/GenBank/DDBJ whole genome shotgun (WGS) entry which is preliminary data.</text>
</comment>
<dbReference type="EMBL" id="CAJNDS010002178">
    <property type="protein sequence ID" value="CAE7361103.1"/>
    <property type="molecule type" value="Genomic_DNA"/>
</dbReference>
<reference evidence="2" key="1">
    <citation type="submission" date="2021-02" db="EMBL/GenBank/DDBJ databases">
        <authorList>
            <person name="Dougan E. K."/>
            <person name="Rhodes N."/>
            <person name="Thang M."/>
            <person name="Chan C."/>
        </authorList>
    </citation>
    <scope>NUCLEOTIDE SEQUENCE</scope>
</reference>
<gene>
    <name evidence="2" type="ORF">SNAT2548_LOCUS19416</name>
</gene>
<organism evidence="2 3">
    <name type="scientific">Symbiodinium natans</name>
    <dbReference type="NCBI Taxonomy" id="878477"/>
    <lineage>
        <taxon>Eukaryota</taxon>
        <taxon>Sar</taxon>
        <taxon>Alveolata</taxon>
        <taxon>Dinophyceae</taxon>
        <taxon>Suessiales</taxon>
        <taxon>Symbiodiniaceae</taxon>
        <taxon>Symbiodinium</taxon>
    </lineage>
</organism>
<dbReference type="Proteomes" id="UP000604046">
    <property type="component" value="Unassembled WGS sequence"/>
</dbReference>
<evidence type="ECO:0000313" key="3">
    <source>
        <dbReference type="Proteomes" id="UP000604046"/>
    </source>
</evidence>
<proteinExistence type="predicted"/>
<dbReference type="AlphaFoldDB" id="A0A812PX07"/>
<protein>
    <submittedName>
        <fullName evidence="2">Uncharacterized protein</fullName>
    </submittedName>
</protein>
<feature type="region of interest" description="Disordered" evidence="1">
    <location>
        <begin position="210"/>
        <end position="230"/>
    </location>
</feature>
<evidence type="ECO:0000256" key="1">
    <source>
        <dbReference type="SAM" id="MobiDB-lite"/>
    </source>
</evidence>
<evidence type="ECO:0000313" key="2">
    <source>
        <dbReference type="EMBL" id="CAE7361103.1"/>
    </source>
</evidence>
<accession>A0A812PX07</accession>